<reference evidence="1 2" key="1">
    <citation type="submission" date="2016-03" db="EMBL/GenBank/DDBJ databases">
        <authorList>
            <person name="Montgomery M.T."/>
            <person name="Guerrero C.A."/>
            <person name="Mavrich T.N."/>
            <person name="Pope W.H."/>
            <person name="Garlena R.A."/>
            <person name="Russell D.A."/>
            <person name="Jacobs-Sera D."/>
            <person name="Hendrix R.W."/>
            <person name="Hatfull G.F."/>
        </authorList>
    </citation>
    <scope>NUCLEOTIDE SEQUENCE [LARGE SCALE GENOMIC DNA]</scope>
</reference>
<dbReference type="GeneID" id="28802588"/>
<dbReference type="RefSeq" id="YP_009276122.1">
    <property type="nucleotide sequence ID" value="NC_030936.1"/>
</dbReference>
<dbReference type="EMBL" id="KU998247">
    <property type="protein sequence ID" value="ANA86688.1"/>
    <property type="molecule type" value="Genomic_DNA"/>
</dbReference>
<dbReference type="KEGG" id="vg:28802588"/>
<evidence type="ECO:0000313" key="2">
    <source>
        <dbReference type="Proteomes" id="UP000201796"/>
    </source>
</evidence>
<accession>A0A160DFH5</accession>
<protein>
    <submittedName>
        <fullName evidence="1">Uncharacterized protein</fullName>
    </submittedName>
</protein>
<keyword evidence="2" id="KW-1185">Reference proteome</keyword>
<gene>
    <name evidence="1" type="primary">3</name>
    <name evidence="1" type="ORF">PBI_BACHITA_3</name>
</gene>
<organism evidence="1 2">
    <name type="scientific">Gordonia phage Bachita</name>
    <dbReference type="NCBI Taxonomy" id="1838061"/>
    <lineage>
        <taxon>Viruses</taxon>
        <taxon>Duplodnaviria</taxon>
        <taxon>Heunggongvirae</taxon>
        <taxon>Uroviricota</taxon>
        <taxon>Caudoviricetes</taxon>
        <taxon>Smoothievirus</taxon>
        <taxon>Smoothievirus bachita</taxon>
    </lineage>
</organism>
<evidence type="ECO:0000313" key="1">
    <source>
        <dbReference type="EMBL" id="ANA86688.1"/>
    </source>
</evidence>
<sequence>MTDPLHVQNFDDVREFMHEWHANWLEEHQAAEADRLEWCHSNGISINDDIEYLRLHKSTSICRQIIHMDKWRVHLKARLRAERTEYLRKLCQQLGNQSRVIHEQRQEIDRLRGRLQEKMS</sequence>
<proteinExistence type="predicted"/>
<name>A0A160DFH5_9CAUD</name>
<dbReference type="Proteomes" id="UP000201796">
    <property type="component" value="Segment"/>
</dbReference>